<dbReference type="Proteomes" id="UP000294071">
    <property type="component" value="Unassembled WGS sequence"/>
</dbReference>
<organism evidence="4 5">
    <name type="scientific">Nocardioides oleivorans</name>
    <dbReference type="NCBI Taxonomy" id="273676"/>
    <lineage>
        <taxon>Bacteria</taxon>
        <taxon>Bacillati</taxon>
        <taxon>Actinomycetota</taxon>
        <taxon>Actinomycetes</taxon>
        <taxon>Propionibacteriales</taxon>
        <taxon>Nocardioidaceae</taxon>
        <taxon>Nocardioides</taxon>
    </lineage>
</organism>
<keyword evidence="2" id="KW-0732">Signal</keyword>
<evidence type="ECO:0000256" key="1">
    <source>
        <dbReference type="ARBA" id="ARBA00004613"/>
    </source>
</evidence>
<dbReference type="CDD" id="cd10918">
    <property type="entry name" value="CE4_NodB_like_5s_6s"/>
    <property type="match status" value="1"/>
</dbReference>
<dbReference type="RefSeq" id="WP_129400252.1">
    <property type="nucleotide sequence ID" value="NZ_SDWT01000001.1"/>
</dbReference>
<dbReference type="Pfam" id="PF11316">
    <property type="entry name" value="Rhamno_transf"/>
    <property type="match status" value="1"/>
</dbReference>
<evidence type="ECO:0000256" key="2">
    <source>
        <dbReference type="ARBA" id="ARBA00022729"/>
    </source>
</evidence>
<dbReference type="GO" id="GO:0005975">
    <property type="term" value="P:carbohydrate metabolic process"/>
    <property type="evidence" value="ECO:0007669"/>
    <property type="project" value="InterPro"/>
</dbReference>
<keyword evidence="5" id="KW-1185">Reference proteome</keyword>
<accession>A0A4Q2S091</accession>
<dbReference type="OrthoDB" id="9771846at2"/>
<dbReference type="InterPro" id="IPR011330">
    <property type="entry name" value="Glyco_hydro/deAcase_b/a-brl"/>
</dbReference>
<dbReference type="InterPro" id="IPR021466">
    <property type="entry name" value="Put_rhamnosyl_transferase"/>
</dbReference>
<dbReference type="AlphaFoldDB" id="A0A4Q2S091"/>
<protein>
    <recommendedName>
        <fullName evidence="3">NodB homology domain-containing protein</fullName>
    </recommendedName>
</protein>
<dbReference type="Gene3D" id="3.20.20.370">
    <property type="entry name" value="Glycoside hydrolase/deacetylase"/>
    <property type="match status" value="1"/>
</dbReference>
<proteinExistence type="predicted"/>
<evidence type="ECO:0000313" key="4">
    <source>
        <dbReference type="EMBL" id="RYB94907.1"/>
    </source>
</evidence>
<dbReference type="InterPro" id="IPR051398">
    <property type="entry name" value="Polysacch_Deacetylase"/>
</dbReference>
<dbReference type="GO" id="GO:0005576">
    <property type="term" value="C:extracellular region"/>
    <property type="evidence" value="ECO:0007669"/>
    <property type="project" value="UniProtKB-SubCell"/>
</dbReference>
<evidence type="ECO:0000259" key="3">
    <source>
        <dbReference type="PROSITE" id="PS51677"/>
    </source>
</evidence>
<evidence type="ECO:0000313" key="5">
    <source>
        <dbReference type="Proteomes" id="UP000294071"/>
    </source>
</evidence>
<reference evidence="4 5" key="1">
    <citation type="submission" date="2019-01" db="EMBL/GenBank/DDBJ databases">
        <title>Novel species of Nocardioides.</title>
        <authorList>
            <person name="Liu Q."/>
            <person name="Xin Y.-H."/>
        </authorList>
    </citation>
    <scope>NUCLEOTIDE SEQUENCE [LARGE SCALE GENOMIC DNA]</scope>
    <source>
        <strain evidence="4 5">CGMCC 4.6882</strain>
    </source>
</reference>
<gene>
    <name evidence="4" type="ORF">EUA93_11440</name>
</gene>
<dbReference type="InterPro" id="IPR002509">
    <property type="entry name" value="NODB_dom"/>
</dbReference>
<dbReference type="EMBL" id="SDWT01000001">
    <property type="protein sequence ID" value="RYB94907.1"/>
    <property type="molecule type" value="Genomic_DNA"/>
</dbReference>
<dbReference type="SUPFAM" id="SSF88713">
    <property type="entry name" value="Glycoside hydrolase/deacetylase"/>
    <property type="match status" value="1"/>
</dbReference>
<comment type="subcellular location">
    <subcellularLocation>
        <location evidence="1">Secreted</location>
    </subcellularLocation>
</comment>
<dbReference type="PROSITE" id="PS51677">
    <property type="entry name" value="NODB"/>
    <property type="match status" value="1"/>
</dbReference>
<sequence>MTGLDHVLLTRFNLPTGGVEGLVRAREGWLRERIDLFERYCAPSVAAQQGAKVTWIVYLDPASPAWLLERMAPYAASGLLHPVLREHVGVPELREDIAAAVPEPGEALLTTNLDNDDGIAVDFCARLQAAASATTHTRAALYVTRGLVLSDDGLFQLDDRHNAFCSVREGWDEPVTSWSEYHNELPRVMPTIELDGSPSWLQVVHGGNVSNRVRGRLVAPSAHRSRFAVPLEVREPSARELLVDRAVTSPLRRVRDGSRATARRAGLRVLGKDGYADAKATLRTIRSGGPDGSSLLNLCFHGIGEPARELEPGEESYWIDAATFAEILDVVKGRPEVRLSFDDANASDAEIALPELRARGLTASFFVVAGRLDQPGSLTTAQVRELHASGMTIGNHGMTHCPWRGLDRRDQDVEYVAAREQIASVIGAPVLDAALPLGRYDRRVIDRLQGLDYRSVHTSDRRWAREGSWMQPRYSLHRGDTAAWVEQELLRPPSPAAQAKGALVGAAKRWR</sequence>
<dbReference type="PANTHER" id="PTHR34216">
    <property type="match status" value="1"/>
</dbReference>
<dbReference type="PANTHER" id="PTHR34216:SF3">
    <property type="entry name" value="POLY-BETA-1,6-N-ACETYL-D-GLUCOSAMINE N-DEACETYLASE"/>
    <property type="match status" value="1"/>
</dbReference>
<name>A0A4Q2S091_9ACTN</name>
<comment type="caution">
    <text evidence="4">The sequence shown here is derived from an EMBL/GenBank/DDBJ whole genome shotgun (WGS) entry which is preliminary data.</text>
</comment>
<feature type="domain" description="NodB homology" evidence="3">
    <location>
        <begin position="335"/>
        <end position="511"/>
    </location>
</feature>
<dbReference type="GO" id="GO:0016810">
    <property type="term" value="F:hydrolase activity, acting on carbon-nitrogen (but not peptide) bonds"/>
    <property type="evidence" value="ECO:0007669"/>
    <property type="project" value="InterPro"/>
</dbReference>
<dbReference type="Pfam" id="PF01522">
    <property type="entry name" value="Polysacc_deac_1"/>
    <property type="match status" value="1"/>
</dbReference>